<comment type="caution">
    <text evidence="8">The sequence shown here is derived from an EMBL/GenBank/DDBJ whole genome shotgun (WGS) entry which is preliminary data.</text>
</comment>
<evidence type="ECO:0000313" key="8">
    <source>
        <dbReference type="EMBL" id="ROR89780.1"/>
    </source>
</evidence>
<evidence type="ECO:0000256" key="3">
    <source>
        <dbReference type="ARBA" id="ARBA00022475"/>
    </source>
</evidence>
<dbReference type="Pfam" id="PF03994">
    <property type="entry name" value="DUF350"/>
    <property type="match status" value="1"/>
</dbReference>
<sequence length="146" mass="14888">MFDLWTALYHAVVYAVLAGAVLVLAYVVLDLLTPGHLGRHLLGTTEHGASYSAATVAAAWVIGNGAVVFTAIWTNGDTDLGYALLWTLVFGLVGCALNAVMLVAIDLVTPGNLRAVVCTPGPVVPLAVLSAASTLAISAIVCASIA</sequence>
<keyword evidence="3" id="KW-1003">Cell membrane</keyword>
<evidence type="ECO:0000256" key="6">
    <source>
        <dbReference type="ARBA" id="ARBA00023136"/>
    </source>
</evidence>
<evidence type="ECO:0000256" key="2">
    <source>
        <dbReference type="ARBA" id="ARBA00005779"/>
    </source>
</evidence>
<comment type="similarity">
    <text evidence="2">Belongs to the UPF0719 family.</text>
</comment>
<protein>
    <submittedName>
        <fullName evidence="8">Uncharacterized protein DUF350</fullName>
    </submittedName>
</protein>
<dbReference type="InterPro" id="IPR007140">
    <property type="entry name" value="DUF350"/>
</dbReference>
<feature type="transmembrane region" description="Helical" evidence="7">
    <location>
        <begin position="80"/>
        <end position="103"/>
    </location>
</feature>
<organism evidence="8 9">
    <name type="scientific">Nocardioides aurantiacus</name>
    <dbReference type="NCBI Taxonomy" id="86796"/>
    <lineage>
        <taxon>Bacteria</taxon>
        <taxon>Bacillati</taxon>
        <taxon>Actinomycetota</taxon>
        <taxon>Actinomycetes</taxon>
        <taxon>Propionibacteriales</taxon>
        <taxon>Nocardioidaceae</taxon>
        <taxon>Nocardioides</taxon>
    </lineage>
</organism>
<dbReference type="EMBL" id="RKHO01000001">
    <property type="protein sequence ID" value="ROR89780.1"/>
    <property type="molecule type" value="Genomic_DNA"/>
</dbReference>
<proteinExistence type="inferred from homology"/>
<dbReference type="Proteomes" id="UP000281738">
    <property type="component" value="Unassembled WGS sequence"/>
</dbReference>
<evidence type="ECO:0000256" key="7">
    <source>
        <dbReference type="SAM" id="Phobius"/>
    </source>
</evidence>
<evidence type="ECO:0000256" key="4">
    <source>
        <dbReference type="ARBA" id="ARBA00022692"/>
    </source>
</evidence>
<feature type="transmembrane region" description="Helical" evidence="7">
    <location>
        <begin position="49"/>
        <end position="73"/>
    </location>
</feature>
<keyword evidence="6 7" id="KW-0472">Membrane</keyword>
<dbReference type="OrthoDB" id="5191770at2"/>
<keyword evidence="4 7" id="KW-0812">Transmembrane</keyword>
<dbReference type="AlphaFoldDB" id="A0A3N2CQH2"/>
<keyword evidence="9" id="KW-1185">Reference proteome</keyword>
<accession>A0A3N2CQH2</accession>
<evidence type="ECO:0000256" key="5">
    <source>
        <dbReference type="ARBA" id="ARBA00022989"/>
    </source>
</evidence>
<reference evidence="8 9" key="1">
    <citation type="submission" date="2018-11" db="EMBL/GenBank/DDBJ databases">
        <title>Sequencing the genomes of 1000 actinobacteria strains.</title>
        <authorList>
            <person name="Klenk H.-P."/>
        </authorList>
    </citation>
    <scope>NUCLEOTIDE SEQUENCE [LARGE SCALE GENOMIC DNA]</scope>
    <source>
        <strain evidence="8 9">DSM 12652</strain>
    </source>
</reference>
<evidence type="ECO:0000256" key="1">
    <source>
        <dbReference type="ARBA" id="ARBA00004651"/>
    </source>
</evidence>
<feature type="transmembrane region" description="Helical" evidence="7">
    <location>
        <begin position="123"/>
        <end position="145"/>
    </location>
</feature>
<evidence type="ECO:0000313" key="9">
    <source>
        <dbReference type="Proteomes" id="UP000281738"/>
    </source>
</evidence>
<name>A0A3N2CQH2_9ACTN</name>
<keyword evidence="5 7" id="KW-1133">Transmembrane helix</keyword>
<dbReference type="RefSeq" id="WP_123389056.1">
    <property type="nucleotide sequence ID" value="NZ_RKHO01000001.1"/>
</dbReference>
<feature type="transmembrane region" description="Helical" evidence="7">
    <location>
        <begin position="7"/>
        <end position="29"/>
    </location>
</feature>
<dbReference type="GO" id="GO:0005886">
    <property type="term" value="C:plasma membrane"/>
    <property type="evidence" value="ECO:0007669"/>
    <property type="project" value="UniProtKB-SubCell"/>
</dbReference>
<gene>
    <name evidence="8" type="ORF">EDD33_0610</name>
</gene>
<comment type="subcellular location">
    <subcellularLocation>
        <location evidence="1">Cell membrane</location>
        <topology evidence="1">Multi-pass membrane protein</topology>
    </subcellularLocation>
</comment>